<dbReference type="AlphaFoldDB" id="A0A8S0TM20"/>
<dbReference type="EMBL" id="CACTIH010006793">
    <property type="protein sequence ID" value="CAA3004896.1"/>
    <property type="molecule type" value="Genomic_DNA"/>
</dbReference>
<dbReference type="OrthoDB" id="297643at2759"/>
<accession>A0A8S0TM20</accession>
<dbReference type="Proteomes" id="UP000594638">
    <property type="component" value="Unassembled WGS sequence"/>
</dbReference>
<protein>
    <recommendedName>
        <fullName evidence="1">DOP1-like TPR domain-containing protein</fullName>
    </recommendedName>
</protein>
<organism evidence="2 3">
    <name type="scientific">Olea europaea subsp. europaea</name>
    <dbReference type="NCBI Taxonomy" id="158383"/>
    <lineage>
        <taxon>Eukaryota</taxon>
        <taxon>Viridiplantae</taxon>
        <taxon>Streptophyta</taxon>
        <taxon>Embryophyta</taxon>
        <taxon>Tracheophyta</taxon>
        <taxon>Spermatophyta</taxon>
        <taxon>Magnoliopsida</taxon>
        <taxon>eudicotyledons</taxon>
        <taxon>Gunneridae</taxon>
        <taxon>Pentapetalae</taxon>
        <taxon>asterids</taxon>
        <taxon>lamiids</taxon>
        <taxon>Lamiales</taxon>
        <taxon>Oleaceae</taxon>
        <taxon>Oleeae</taxon>
        <taxon>Olea</taxon>
    </lineage>
</organism>
<feature type="domain" description="DOP1-like TPR" evidence="1">
    <location>
        <begin position="310"/>
        <end position="424"/>
    </location>
</feature>
<dbReference type="PANTHER" id="PTHR14042:SF24">
    <property type="entry name" value="PROTEIN DOPEY-1 HOMOLOG"/>
    <property type="match status" value="1"/>
</dbReference>
<comment type="caution">
    <text evidence="2">The sequence shown here is derived from an EMBL/GenBank/DDBJ whole genome shotgun (WGS) entry which is preliminary data.</text>
</comment>
<dbReference type="Pfam" id="PF24601">
    <property type="entry name" value="TPR_DOP1"/>
    <property type="match status" value="1"/>
</dbReference>
<dbReference type="InterPro" id="IPR056459">
    <property type="entry name" value="TPR_DOP1"/>
</dbReference>
<dbReference type="InterPro" id="IPR040314">
    <property type="entry name" value="DOP1"/>
</dbReference>
<feature type="non-terminal residue" evidence="2">
    <location>
        <position position="424"/>
    </location>
</feature>
<gene>
    <name evidence="2" type="ORF">OLEA9_A082896</name>
</gene>
<evidence type="ECO:0000313" key="3">
    <source>
        <dbReference type="Proteomes" id="UP000594638"/>
    </source>
</evidence>
<dbReference type="Gramene" id="OE9A082896T1">
    <property type="protein sequence ID" value="OE9A082896C1"/>
    <property type="gene ID" value="OE9A082896"/>
</dbReference>
<evidence type="ECO:0000313" key="2">
    <source>
        <dbReference type="EMBL" id="CAA3004896.1"/>
    </source>
</evidence>
<dbReference type="GO" id="GO:0005802">
    <property type="term" value="C:trans-Golgi network"/>
    <property type="evidence" value="ECO:0007669"/>
    <property type="project" value="TreeGrafter"/>
</dbReference>
<dbReference type="GO" id="GO:0005829">
    <property type="term" value="C:cytosol"/>
    <property type="evidence" value="ECO:0007669"/>
    <property type="project" value="GOC"/>
</dbReference>
<dbReference type="GO" id="GO:0006895">
    <property type="term" value="P:Golgi to endosome transport"/>
    <property type="evidence" value="ECO:0007669"/>
    <property type="project" value="InterPro"/>
</dbReference>
<name>A0A8S0TM20_OLEEU</name>
<reference evidence="2 3" key="1">
    <citation type="submission" date="2019-12" db="EMBL/GenBank/DDBJ databases">
        <authorList>
            <person name="Alioto T."/>
            <person name="Alioto T."/>
            <person name="Gomez Garrido J."/>
        </authorList>
    </citation>
    <scope>NUCLEOTIDE SEQUENCE [LARGE SCALE GENOMIC DNA]</scope>
</reference>
<evidence type="ECO:0000259" key="1">
    <source>
        <dbReference type="Pfam" id="PF24601"/>
    </source>
</evidence>
<proteinExistence type="predicted"/>
<dbReference type="GO" id="GO:0005768">
    <property type="term" value="C:endosome"/>
    <property type="evidence" value="ECO:0007669"/>
    <property type="project" value="TreeGrafter"/>
</dbReference>
<dbReference type="PANTHER" id="PTHR14042">
    <property type="entry name" value="DOPEY-RELATED"/>
    <property type="match status" value="1"/>
</dbReference>
<keyword evidence="3" id="KW-1185">Reference proteome</keyword>
<sequence length="424" mass="48080">MNDDFSKLKVSTDNGSNADSVTTELVANVDAQVTGTVARQSESIRPITSDDYSSCKPYIRDLMLLSYAVDNTLINYASMRLLLSMLSSSKLSLDHEFARANQPVGTVVPSFSEELSAAVVGDTPLMFERRSSESEQDGDTKRLLLTHNEFTYITEKSCWFSIAMEVLWQYLSSMPMIRLETVDIIQNMHNLTYQTLVCEDIICASLNCGDEKIAYESRQKFILLFSLMKNDRSALDLKQREFERPLFFMLDSLANKMDPFNCIARDWLAQVYKFKTTSRVLEPILRILLHPDTARTPIIFTKINISSIHHSQMHLYSQVYDSQRILYALNTLWNVLTTDPHQGLIRMANSSVSGCHELHLLYARHTNALAGGNFHDEVTVNSRAAQAPSFLELTIITCLNFLSSHYMMLPSVKLSQADIHGNQK</sequence>